<organism evidence="4 5">
    <name type="scientific">Salinactinospora qingdaonensis</name>
    <dbReference type="NCBI Taxonomy" id="702744"/>
    <lineage>
        <taxon>Bacteria</taxon>
        <taxon>Bacillati</taxon>
        <taxon>Actinomycetota</taxon>
        <taxon>Actinomycetes</taxon>
        <taxon>Streptosporangiales</taxon>
        <taxon>Nocardiopsidaceae</taxon>
        <taxon>Salinactinospora</taxon>
    </lineage>
</organism>
<dbReference type="EMBL" id="BAABDD010000013">
    <property type="protein sequence ID" value="GAA3748986.1"/>
    <property type="molecule type" value="Genomic_DNA"/>
</dbReference>
<dbReference type="CDD" id="cd15457">
    <property type="entry name" value="NADAR"/>
    <property type="match status" value="1"/>
</dbReference>
<evidence type="ECO:0000313" key="5">
    <source>
        <dbReference type="Proteomes" id="UP001500908"/>
    </source>
</evidence>
<dbReference type="NCBIfam" id="TIGR02464">
    <property type="entry name" value="ribofla_fusion"/>
    <property type="match status" value="1"/>
</dbReference>
<comment type="catalytic activity">
    <reaction evidence="1">
        <text>5-amino-6-(5-phospho-D-ribosylamino)uracil + H2O = 5,6-diaminouracil + D-ribose 5-phosphate</text>
        <dbReference type="Rhea" id="RHEA:55020"/>
        <dbReference type="ChEBI" id="CHEBI:15377"/>
        <dbReference type="ChEBI" id="CHEBI:46252"/>
        <dbReference type="ChEBI" id="CHEBI:58453"/>
        <dbReference type="ChEBI" id="CHEBI:78346"/>
    </reaction>
</comment>
<protein>
    <submittedName>
        <fullName evidence="4">NADAR family protein</fullName>
    </submittedName>
</protein>
<evidence type="ECO:0000313" key="4">
    <source>
        <dbReference type="EMBL" id="GAA3748986.1"/>
    </source>
</evidence>
<dbReference type="Proteomes" id="UP001500908">
    <property type="component" value="Unassembled WGS sequence"/>
</dbReference>
<dbReference type="InterPro" id="IPR012816">
    <property type="entry name" value="NADAR"/>
</dbReference>
<dbReference type="InterPro" id="IPR037238">
    <property type="entry name" value="YbiA-like_sf"/>
</dbReference>
<gene>
    <name evidence="4" type="ORF">GCM10022402_30280</name>
</gene>
<evidence type="ECO:0000256" key="1">
    <source>
        <dbReference type="ARBA" id="ARBA00000022"/>
    </source>
</evidence>
<reference evidence="5" key="1">
    <citation type="journal article" date="2019" name="Int. J. Syst. Evol. Microbiol.">
        <title>The Global Catalogue of Microorganisms (GCM) 10K type strain sequencing project: providing services to taxonomists for standard genome sequencing and annotation.</title>
        <authorList>
            <consortium name="The Broad Institute Genomics Platform"/>
            <consortium name="The Broad Institute Genome Sequencing Center for Infectious Disease"/>
            <person name="Wu L."/>
            <person name="Ma J."/>
        </authorList>
    </citation>
    <scope>NUCLEOTIDE SEQUENCE [LARGE SCALE GENOMIC DNA]</scope>
    <source>
        <strain evidence="5">JCM 17137</strain>
    </source>
</reference>
<dbReference type="Gene3D" id="1.10.357.40">
    <property type="entry name" value="YbiA-like"/>
    <property type="match status" value="1"/>
</dbReference>
<proteinExistence type="predicted"/>
<evidence type="ECO:0000259" key="3">
    <source>
        <dbReference type="Pfam" id="PF08719"/>
    </source>
</evidence>
<keyword evidence="5" id="KW-1185">Reference proteome</keyword>
<comment type="caution">
    <text evidence="4">The sequence shown here is derived from an EMBL/GenBank/DDBJ whole genome shotgun (WGS) entry which is preliminary data.</text>
</comment>
<dbReference type="SUPFAM" id="SSF143990">
    <property type="entry name" value="YbiA-like"/>
    <property type="match status" value="1"/>
</dbReference>
<dbReference type="RefSeq" id="WP_344972234.1">
    <property type="nucleotide sequence ID" value="NZ_BAABDD010000013.1"/>
</dbReference>
<dbReference type="Pfam" id="PF08719">
    <property type="entry name" value="NADAR"/>
    <property type="match status" value="1"/>
</dbReference>
<evidence type="ECO:0000256" key="2">
    <source>
        <dbReference type="ARBA" id="ARBA00000751"/>
    </source>
</evidence>
<comment type="catalytic activity">
    <reaction evidence="2">
        <text>2,5-diamino-6-hydroxy-4-(5-phosphoribosylamino)-pyrimidine + H2O = 2,5,6-triamino-4-hydroxypyrimidine + D-ribose 5-phosphate</text>
        <dbReference type="Rhea" id="RHEA:23436"/>
        <dbReference type="ChEBI" id="CHEBI:15377"/>
        <dbReference type="ChEBI" id="CHEBI:58614"/>
        <dbReference type="ChEBI" id="CHEBI:78346"/>
        <dbReference type="ChEBI" id="CHEBI:137796"/>
    </reaction>
</comment>
<sequence>MVEPSPLSLPELRDRTERGESFAFLFFWGHRPLRDGSIGPGCLSQWWPAPFTVGGVTYATAQHWMMAQKARLFGDDVTARHITAATHPGEAKALGRKVRGFDEQVWCEHRFDIVARGSVEKFGQHPELADFLLGTRRRILAEANPHDLVWGIGVTAKDERATDPTRWPGLNLLGFALMHAREQLSP</sequence>
<accession>A0ABP7FY11</accession>
<feature type="domain" description="NADAR" evidence="3">
    <location>
        <begin position="27"/>
        <end position="184"/>
    </location>
</feature>
<name>A0ABP7FY11_9ACTN</name>